<name>A0ABW5EBQ5_9GAMM</name>
<dbReference type="Proteomes" id="UP001597425">
    <property type="component" value="Unassembled WGS sequence"/>
</dbReference>
<gene>
    <name evidence="3" type="ORF">ACFSKX_10315</name>
</gene>
<comment type="caution">
    <text evidence="3">The sequence shown here is derived from an EMBL/GenBank/DDBJ whole genome shotgun (WGS) entry which is preliminary data.</text>
</comment>
<evidence type="ECO:0000256" key="1">
    <source>
        <dbReference type="SAM" id="SignalP"/>
    </source>
</evidence>
<protein>
    <submittedName>
        <fullName evidence="3">DUF4426 domain-containing protein</fullName>
    </submittedName>
</protein>
<accession>A0ABW5EBQ5</accession>
<reference evidence="4" key="1">
    <citation type="journal article" date="2019" name="Int. J. Syst. Evol. Microbiol.">
        <title>The Global Catalogue of Microorganisms (GCM) 10K type strain sequencing project: providing services to taxonomists for standard genome sequencing and annotation.</title>
        <authorList>
            <consortium name="The Broad Institute Genomics Platform"/>
            <consortium name="The Broad Institute Genome Sequencing Center for Infectious Disease"/>
            <person name="Wu L."/>
            <person name="Ma J."/>
        </authorList>
    </citation>
    <scope>NUCLEOTIDE SEQUENCE [LARGE SCALE GENOMIC DNA]</scope>
    <source>
        <strain evidence="4">KCTC 12848</strain>
    </source>
</reference>
<dbReference type="RefSeq" id="WP_265721633.1">
    <property type="nucleotide sequence ID" value="NZ_JAPIVK010000013.1"/>
</dbReference>
<evidence type="ECO:0000313" key="4">
    <source>
        <dbReference type="Proteomes" id="UP001597425"/>
    </source>
</evidence>
<keyword evidence="4" id="KW-1185">Reference proteome</keyword>
<keyword evidence="1" id="KW-0732">Signal</keyword>
<dbReference type="InterPro" id="IPR025218">
    <property type="entry name" value="DUF4426"/>
</dbReference>
<evidence type="ECO:0000259" key="2">
    <source>
        <dbReference type="Pfam" id="PF14467"/>
    </source>
</evidence>
<dbReference type="EMBL" id="JBHUJD010000011">
    <property type="protein sequence ID" value="MFD2310809.1"/>
    <property type="molecule type" value="Genomic_DNA"/>
</dbReference>
<dbReference type="Pfam" id="PF14467">
    <property type="entry name" value="DUF4426"/>
    <property type="match status" value="1"/>
</dbReference>
<feature type="signal peptide" evidence="1">
    <location>
        <begin position="1"/>
        <end position="22"/>
    </location>
</feature>
<sequence>MKRILTAIAAAAMLLWAASAAAQEAKVIKSHQDFGDYRVVYSVFNSEFIKPEVAQRYNLVRAEDRVFVNVSVVMKEGGKKGLSSEMSGTATNLIQQSRPLEFIEVSEGDAVYYLAPLRFDHEETLTFNVDVKLPDGNTEQISFRRKLDKD</sequence>
<dbReference type="Gene3D" id="2.60.40.3340">
    <property type="entry name" value="Domain of unknown function DUF4426"/>
    <property type="match status" value="1"/>
</dbReference>
<evidence type="ECO:0000313" key="3">
    <source>
        <dbReference type="EMBL" id="MFD2310809.1"/>
    </source>
</evidence>
<organism evidence="3 4">
    <name type="scientific">Microbulbifer halophilus</name>
    <dbReference type="NCBI Taxonomy" id="453963"/>
    <lineage>
        <taxon>Bacteria</taxon>
        <taxon>Pseudomonadati</taxon>
        <taxon>Pseudomonadota</taxon>
        <taxon>Gammaproteobacteria</taxon>
        <taxon>Cellvibrionales</taxon>
        <taxon>Microbulbiferaceae</taxon>
        <taxon>Microbulbifer</taxon>
    </lineage>
</organism>
<proteinExistence type="predicted"/>
<feature type="chain" id="PRO_5046991379" evidence="1">
    <location>
        <begin position="23"/>
        <end position="150"/>
    </location>
</feature>
<feature type="domain" description="DUF4426" evidence="2">
    <location>
        <begin position="32"/>
        <end position="147"/>
    </location>
</feature>